<sequence>MESNARARTLGAELRDLRKAKRVRMVQLEQQVGISKSMLSRIERGERLAGETEVATILGALGVVGAKRRELLALAREAAKANWLATGLGLPQQLKGLIEYEQLATSITDVTALLVPGLLQTADYARTIMIEGGVPNADADERVKHRLARQSVLTRENPVPYLAIIDEFVLHRPVGGRAVMAAQLRHLHDSAQRPNVTIRVIPRERGYHLGLYGSFVVLESPRTTPVVHLENLRTYLFLDRREDVQAYTDLKPSLLAAAVSAEDSMELILRCAEEMEGRPK</sequence>
<dbReference type="CDD" id="cd00093">
    <property type="entry name" value="HTH_XRE"/>
    <property type="match status" value="1"/>
</dbReference>
<dbReference type="AlphaFoldDB" id="A0A8T8I3K9"/>
<gene>
    <name evidence="3" type="ORF">J7S33_12315</name>
    <name evidence="2" type="ORF">JOE68_002394</name>
</gene>
<evidence type="ECO:0000313" key="4">
    <source>
        <dbReference type="Proteomes" id="UP000671828"/>
    </source>
</evidence>
<organism evidence="3 4">
    <name type="scientific">Saccharothrix algeriensis</name>
    <dbReference type="NCBI Taxonomy" id="173560"/>
    <lineage>
        <taxon>Bacteria</taxon>
        <taxon>Bacillati</taxon>
        <taxon>Actinomycetota</taxon>
        <taxon>Actinomycetes</taxon>
        <taxon>Pseudonocardiales</taxon>
        <taxon>Pseudonocardiaceae</taxon>
        <taxon>Saccharothrix</taxon>
    </lineage>
</organism>
<keyword evidence="5" id="KW-1185">Reference proteome</keyword>
<evidence type="ECO:0000313" key="3">
    <source>
        <dbReference type="EMBL" id="QTR05346.1"/>
    </source>
</evidence>
<reference evidence="3" key="2">
    <citation type="submission" date="2021-04" db="EMBL/GenBank/DDBJ databases">
        <title>Saccharothrix algeriensis WGS.</title>
        <authorList>
            <person name="Stuskova K."/>
            <person name="Hakalova E."/>
            <person name="Tebbal A.B."/>
            <person name="Eichmeier A."/>
        </authorList>
    </citation>
    <scope>NUCLEOTIDE SEQUENCE</scope>
    <source>
        <strain evidence="3">NRRL B-24137</strain>
    </source>
</reference>
<dbReference type="Gene3D" id="1.10.260.40">
    <property type="entry name" value="lambda repressor-like DNA-binding domains"/>
    <property type="match status" value="1"/>
</dbReference>
<dbReference type="Pfam" id="PF13560">
    <property type="entry name" value="HTH_31"/>
    <property type="match status" value="1"/>
</dbReference>
<dbReference type="InterPro" id="IPR010982">
    <property type="entry name" value="Lambda_DNA-bd_dom_sf"/>
</dbReference>
<accession>A0A8T8I3K9</accession>
<evidence type="ECO:0000259" key="1">
    <source>
        <dbReference type="PROSITE" id="PS50943"/>
    </source>
</evidence>
<dbReference type="SUPFAM" id="SSF47413">
    <property type="entry name" value="lambda repressor-like DNA-binding domains"/>
    <property type="match status" value="1"/>
</dbReference>
<dbReference type="SMART" id="SM00530">
    <property type="entry name" value="HTH_XRE"/>
    <property type="match status" value="1"/>
</dbReference>
<dbReference type="Proteomes" id="UP001195724">
    <property type="component" value="Unassembled WGS sequence"/>
</dbReference>
<protein>
    <submittedName>
        <fullName evidence="3">Helix-turn-helix domain-containing protein</fullName>
    </submittedName>
    <submittedName>
        <fullName evidence="2">Transcriptional regulator with XRE-family HTH domain</fullName>
    </submittedName>
</protein>
<dbReference type="InterPro" id="IPR043917">
    <property type="entry name" value="DUF5753"/>
</dbReference>
<evidence type="ECO:0000313" key="5">
    <source>
        <dbReference type="Proteomes" id="UP001195724"/>
    </source>
</evidence>
<dbReference type="PROSITE" id="PS50943">
    <property type="entry name" value="HTH_CROC1"/>
    <property type="match status" value="1"/>
</dbReference>
<dbReference type="InterPro" id="IPR001387">
    <property type="entry name" value="Cro/C1-type_HTH"/>
</dbReference>
<dbReference type="RefSeq" id="WP_204842406.1">
    <property type="nucleotide sequence ID" value="NZ_JAFBCL010000001.1"/>
</dbReference>
<dbReference type="EMBL" id="CP072788">
    <property type="protein sequence ID" value="QTR05346.1"/>
    <property type="molecule type" value="Genomic_DNA"/>
</dbReference>
<dbReference type="Pfam" id="PF19054">
    <property type="entry name" value="DUF5753"/>
    <property type="match status" value="1"/>
</dbReference>
<evidence type="ECO:0000313" key="2">
    <source>
        <dbReference type="EMBL" id="MBM7811529.1"/>
    </source>
</evidence>
<proteinExistence type="predicted"/>
<name>A0A8T8I3K9_9PSEU</name>
<feature type="domain" description="HTH cro/C1-type" evidence="1">
    <location>
        <begin position="14"/>
        <end position="67"/>
    </location>
</feature>
<dbReference type="GO" id="GO:0003677">
    <property type="term" value="F:DNA binding"/>
    <property type="evidence" value="ECO:0007669"/>
    <property type="project" value="InterPro"/>
</dbReference>
<dbReference type="Proteomes" id="UP000671828">
    <property type="component" value="Chromosome"/>
</dbReference>
<reference evidence="2 5" key="1">
    <citation type="submission" date="2021-01" db="EMBL/GenBank/DDBJ databases">
        <title>Sequencing the genomes of 1000 actinobacteria strains.</title>
        <authorList>
            <person name="Klenk H.-P."/>
        </authorList>
    </citation>
    <scope>NUCLEOTIDE SEQUENCE [LARGE SCALE GENOMIC DNA]</scope>
    <source>
        <strain evidence="2 5">DSM 44581</strain>
    </source>
</reference>
<dbReference type="EMBL" id="JAFBCL010000001">
    <property type="protein sequence ID" value="MBM7811529.1"/>
    <property type="molecule type" value="Genomic_DNA"/>
</dbReference>